<evidence type="ECO:0000313" key="2">
    <source>
        <dbReference type="Proteomes" id="UP000515204"/>
    </source>
</evidence>
<organism evidence="2 3">
    <name type="scientific">Dinoponera quadriceps</name>
    <name type="common">South American ant</name>
    <dbReference type="NCBI Taxonomy" id="609295"/>
    <lineage>
        <taxon>Eukaryota</taxon>
        <taxon>Metazoa</taxon>
        <taxon>Ecdysozoa</taxon>
        <taxon>Arthropoda</taxon>
        <taxon>Hexapoda</taxon>
        <taxon>Insecta</taxon>
        <taxon>Pterygota</taxon>
        <taxon>Neoptera</taxon>
        <taxon>Endopterygota</taxon>
        <taxon>Hymenoptera</taxon>
        <taxon>Apocrita</taxon>
        <taxon>Aculeata</taxon>
        <taxon>Formicoidea</taxon>
        <taxon>Formicidae</taxon>
        <taxon>Ponerinae</taxon>
        <taxon>Ponerini</taxon>
        <taxon>Dinoponera</taxon>
    </lineage>
</organism>
<feature type="compositionally biased region" description="Polar residues" evidence="1">
    <location>
        <begin position="1"/>
        <end position="18"/>
    </location>
</feature>
<keyword evidence="2" id="KW-1185">Reference proteome</keyword>
<dbReference type="AlphaFoldDB" id="A0A6P3Y0X7"/>
<name>A0A6P3Y0X7_DINQU</name>
<dbReference type="RefSeq" id="XP_014483864.1">
    <property type="nucleotide sequence ID" value="XM_014628378.1"/>
</dbReference>
<accession>A0A6P3Y0X7</accession>
<feature type="region of interest" description="Disordered" evidence="1">
    <location>
        <begin position="1"/>
        <end position="41"/>
    </location>
</feature>
<reference evidence="3" key="1">
    <citation type="submission" date="2025-08" db="UniProtKB">
        <authorList>
            <consortium name="RefSeq"/>
        </authorList>
    </citation>
    <scope>IDENTIFICATION</scope>
</reference>
<dbReference type="GeneID" id="106749191"/>
<dbReference type="KEGG" id="dqu:106749191"/>
<dbReference type="Proteomes" id="UP000515204">
    <property type="component" value="Unplaced"/>
</dbReference>
<evidence type="ECO:0000313" key="3">
    <source>
        <dbReference type="RefSeq" id="XP_014483864.1"/>
    </source>
</evidence>
<proteinExistence type="predicted"/>
<gene>
    <name evidence="3" type="primary">LOC106749191</name>
</gene>
<protein>
    <submittedName>
        <fullName evidence="3">Uncharacterized protein LOC106749191</fullName>
    </submittedName>
</protein>
<evidence type="ECO:0000256" key="1">
    <source>
        <dbReference type="SAM" id="MobiDB-lite"/>
    </source>
</evidence>
<sequence>MSLSSVRSGVENKTSTAKFHQLSRPRTFERAVSTNDDEREIREAPNGDSRVAFAHGSAVLVTWTAYRDGRVVGKFLHLASLVPVPVVRCSFSALIHSGSVFSCEQSNVIRRWV</sequence>